<protein>
    <submittedName>
        <fullName evidence="2">Uncharacterized protein</fullName>
    </submittedName>
</protein>
<evidence type="ECO:0000313" key="2">
    <source>
        <dbReference type="EMBL" id="GFS25462.1"/>
    </source>
</evidence>
<dbReference type="Proteomes" id="UP000762676">
    <property type="component" value="Unassembled WGS sequence"/>
</dbReference>
<evidence type="ECO:0000256" key="1">
    <source>
        <dbReference type="SAM" id="MobiDB-lite"/>
    </source>
</evidence>
<name>A0AAV4JVC9_9GAST</name>
<gene>
    <name evidence="2" type="ORF">ElyMa_007027400</name>
</gene>
<keyword evidence="3" id="KW-1185">Reference proteome</keyword>
<accession>A0AAV4JVC9</accession>
<dbReference type="AlphaFoldDB" id="A0AAV4JVC9"/>
<reference evidence="2 3" key="1">
    <citation type="journal article" date="2021" name="Elife">
        <title>Chloroplast acquisition without the gene transfer in kleptoplastic sea slugs, Plakobranchus ocellatus.</title>
        <authorList>
            <person name="Maeda T."/>
            <person name="Takahashi S."/>
            <person name="Yoshida T."/>
            <person name="Shimamura S."/>
            <person name="Takaki Y."/>
            <person name="Nagai Y."/>
            <person name="Toyoda A."/>
            <person name="Suzuki Y."/>
            <person name="Arimoto A."/>
            <person name="Ishii H."/>
            <person name="Satoh N."/>
            <person name="Nishiyama T."/>
            <person name="Hasebe M."/>
            <person name="Maruyama T."/>
            <person name="Minagawa J."/>
            <person name="Obokata J."/>
            <person name="Shigenobu S."/>
        </authorList>
    </citation>
    <scope>NUCLEOTIDE SEQUENCE [LARGE SCALE GENOMIC DNA]</scope>
</reference>
<evidence type="ECO:0000313" key="3">
    <source>
        <dbReference type="Proteomes" id="UP000762676"/>
    </source>
</evidence>
<sequence length="79" mass="9177">MSSLTIHQFENSFTDLELAWKALISLLGQTANQLLRYDSKLSTDYAKLREQSQGKKTKRQKTFHNLGRSEKRANQSNLY</sequence>
<dbReference type="EMBL" id="BMAT01014045">
    <property type="protein sequence ID" value="GFS25462.1"/>
    <property type="molecule type" value="Genomic_DNA"/>
</dbReference>
<comment type="caution">
    <text evidence="2">The sequence shown here is derived from an EMBL/GenBank/DDBJ whole genome shotgun (WGS) entry which is preliminary data.</text>
</comment>
<feature type="region of interest" description="Disordered" evidence="1">
    <location>
        <begin position="49"/>
        <end position="79"/>
    </location>
</feature>
<proteinExistence type="predicted"/>
<organism evidence="2 3">
    <name type="scientific">Elysia marginata</name>
    <dbReference type="NCBI Taxonomy" id="1093978"/>
    <lineage>
        <taxon>Eukaryota</taxon>
        <taxon>Metazoa</taxon>
        <taxon>Spiralia</taxon>
        <taxon>Lophotrochozoa</taxon>
        <taxon>Mollusca</taxon>
        <taxon>Gastropoda</taxon>
        <taxon>Heterobranchia</taxon>
        <taxon>Euthyneura</taxon>
        <taxon>Panpulmonata</taxon>
        <taxon>Sacoglossa</taxon>
        <taxon>Placobranchoidea</taxon>
        <taxon>Plakobranchidae</taxon>
        <taxon>Elysia</taxon>
    </lineage>
</organism>